<evidence type="ECO:0000256" key="4">
    <source>
        <dbReference type="ARBA" id="ARBA00022741"/>
    </source>
</evidence>
<feature type="binding site" evidence="10">
    <location>
        <position position="14"/>
    </location>
    <ligand>
        <name>ATP</name>
        <dbReference type="ChEBI" id="CHEBI:30616"/>
    </ligand>
</feature>
<reference evidence="14 15" key="1">
    <citation type="submission" date="2019-01" db="EMBL/GenBank/DDBJ databases">
        <authorList>
            <consortium name="Pathogen Informatics"/>
        </authorList>
    </citation>
    <scope>NUCLEOTIDE SEQUENCE [LARGE SCALE GENOMIC DNA]</scope>
    <source>
        <strain evidence="14 15">NCTC10179</strain>
    </source>
</reference>
<dbReference type="InterPro" id="IPR018484">
    <property type="entry name" value="FGGY_N"/>
</dbReference>
<dbReference type="GO" id="GO:0005829">
    <property type="term" value="C:cytosol"/>
    <property type="evidence" value="ECO:0007669"/>
    <property type="project" value="TreeGrafter"/>
</dbReference>
<dbReference type="PANTHER" id="PTHR10196">
    <property type="entry name" value="SUGAR KINASE"/>
    <property type="match status" value="1"/>
</dbReference>
<accession>A0A449B665</accession>
<comment type="pathway">
    <text evidence="1 10">Polyol metabolism; glycerol degradation via glycerol kinase pathway; sn-glycerol 3-phosphate from glycerol: step 1/1.</text>
</comment>
<feature type="binding site" evidence="10">
    <location>
        <position position="16"/>
    </location>
    <ligand>
        <name>ATP</name>
        <dbReference type="ChEBI" id="CHEBI:30616"/>
    </ligand>
</feature>
<feature type="binding site" evidence="10">
    <location>
        <position position="313"/>
    </location>
    <ligand>
        <name>ADP</name>
        <dbReference type="ChEBI" id="CHEBI:456216"/>
    </ligand>
</feature>
<feature type="binding site" evidence="10">
    <location>
        <position position="134"/>
    </location>
    <ligand>
        <name>glycerol</name>
        <dbReference type="ChEBI" id="CHEBI:17754"/>
    </ligand>
</feature>
<dbReference type="FunFam" id="3.30.420.40:FF:000007">
    <property type="entry name" value="Glycerol kinase"/>
    <property type="match status" value="1"/>
</dbReference>
<dbReference type="InterPro" id="IPR018485">
    <property type="entry name" value="FGGY_C"/>
</dbReference>
<evidence type="ECO:0000313" key="14">
    <source>
        <dbReference type="EMBL" id="VEU76069.1"/>
    </source>
</evidence>
<dbReference type="AlphaFoldDB" id="A0A449B665"/>
<name>A0A449B665_9BACT</name>
<dbReference type="GO" id="GO:0006072">
    <property type="term" value="P:glycerol-3-phosphate metabolic process"/>
    <property type="evidence" value="ECO:0007669"/>
    <property type="project" value="InterPro"/>
</dbReference>
<dbReference type="GO" id="GO:0005524">
    <property type="term" value="F:ATP binding"/>
    <property type="evidence" value="ECO:0007669"/>
    <property type="project" value="UniProtKB-UniRule"/>
</dbReference>
<feature type="binding site" evidence="10">
    <location>
        <position position="269"/>
    </location>
    <ligand>
        <name>ATP</name>
        <dbReference type="ChEBI" id="CHEBI:30616"/>
    </ligand>
</feature>
<feature type="binding site" evidence="10">
    <location>
        <position position="134"/>
    </location>
    <ligand>
        <name>sn-glycerol 3-phosphate</name>
        <dbReference type="ChEBI" id="CHEBI:57597"/>
    </ligand>
</feature>
<feature type="binding site" evidence="10">
    <location>
        <position position="14"/>
    </location>
    <ligand>
        <name>ADP</name>
        <dbReference type="ChEBI" id="CHEBI:456216"/>
    </ligand>
</feature>
<feature type="binding site" evidence="10">
    <location>
        <position position="15"/>
    </location>
    <ligand>
        <name>ATP</name>
        <dbReference type="ChEBI" id="CHEBI:30616"/>
    </ligand>
</feature>
<dbReference type="InterPro" id="IPR005999">
    <property type="entry name" value="Glycerol_kin"/>
</dbReference>
<sequence length="508" mass="56622">MNKDKYIITLDEGTTSCRTIVFDSQAKIVATSQSEFTQYYPKSGWVEHDALEIWNTQLSTMQAAKHKAGIKSTNVQAVGITNQRETVVLWDKSTGLPVYNAIVWQDRRTSEYCETLSSHVDMVREKTGLIINPYFSGTKIRWILKNVPQAQKVLAEGNLLAGTIDTWLIWKLTDGKVHATDVSNASRTLLFNINTMSWDDELLELFEIPRSILPEVKSSSEVYGTIESHHWSLRAQGKVPIAGVAGDQQSALFGQLCIKPGMVKNTYGTGCFTLMNIGEQPILSKNKLLTTVAWQLGKEKPIYALEGSVFIAGAAIQWIRDGLRLIYNAAESDFYAKLAQADNTHQLYLVPSFTGLGAPYWDSYSRGAIFGLERGTRKEHIVKATLESIAFQSNDLIKAMANDVNKKIEVLKVDGGASNSNYLMQFQASISGTKVVRPKNVETTALGATFLAGLATGYWKSLSEIEKELEVDKEFTPKLTQKEVKKLTHGWDVAVKRTFNWVKEVEGE</sequence>
<feature type="binding site" evidence="10">
    <location>
        <position position="84"/>
    </location>
    <ligand>
        <name>sn-glycerol 3-phosphate</name>
        <dbReference type="ChEBI" id="CHEBI:57597"/>
    </ligand>
</feature>
<feature type="binding site" evidence="10">
    <location>
        <position position="416"/>
    </location>
    <ligand>
        <name>ATP</name>
        <dbReference type="ChEBI" id="CHEBI:30616"/>
    </ligand>
</feature>
<dbReference type="Proteomes" id="UP000289497">
    <property type="component" value="Chromosome"/>
</dbReference>
<dbReference type="EMBL" id="LR215039">
    <property type="protein sequence ID" value="VEU76069.1"/>
    <property type="molecule type" value="Genomic_DNA"/>
</dbReference>
<dbReference type="PROSITE" id="PS00933">
    <property type="entry name" value="FGGY_KINASES_1"/>
    <property type="match status" value="1"/>
</dbReference>
<evidence type="ECO:0000256" key="11">
    <source>
        <dbReference type="RuleBase" id="RU003733"/>
    </source>
</evidence>
<evidence type="ECO:0000256" key="9">
    <source>
        <dbReference type="ARBA" id="ARBA00054633"/>
    </source>
</evidence>
<feature type="binding site" evidence="10">
    <location>
        <position position="416"/>
    </location>
    <ligand>
        <name>ADP</name>
        <dbReference type="ChEBI" id="CHEBI:456216"/>
    </ligand>
</feature>
<feature type="domain" description="Carbohydrate kinase FGGY N-terminal" evidence="12">
    <location>
        <begin position="6"/>
        <end position="254"/>
    </location>
</feature>
<feature type="binding site" evidence="10">
    <location>
        <position position="14"/>
    </location>
    <ligand>
        <name>sn-glycerol 3-phosphate</name>
        <dbReference type="ChEBI" id="CHEBI:57597"/>
    </ligand>
</feature>
<dbReference type="PIRSF" id="PIRSF000538">
    <property type="entry name" value="GlpK"/>
    <property type="match status" value="1"/>
</dbReference>
<comment type="activity regulation">
    <text evidence="10">Inhibited by fructose 1,6-bisphosphate (FBP).</text>
</comment>
<dbReference type="OrthoDB" id="9805576at2"/>
<protein>
    <recommendedName>
        <fullName evidence="10">Glycerol kinase</fullName>
        <ecNumber evidence="10">2.7.1.30</ecNumber>
    </recommendedName>
    <alternativeName>
        <fullName evidence="10">ATP:glycerol 3-phosphotransferase</fullName>
    </alternativeName>
    <alternativeName>
        <fullName evidence="10">Glycerokinase</fullName>
        <shortName evidence="10">GK</shortName>
    </alternativeName>
</protein>
<comment type="similarity">
    <text evidence="2 10 11">Belongs to the FGGY kinase family.</text>
</comment>
<evidence type="ECO:0000256" key="6">
    <source>
        <dbReference type="ARBA" id="ARBA00022798"/>
    </source>
</evidence>
<feature type="binding site" evidence="10">
    <location>
        <position position="85"/>
    </location>
    <ligand>
        <name>sn-glycerol 3-phosphate</name>
        <dbReference type="ChEBI" id="CHEBI:57597"/>
    </ligand>
</feature>
<feature type="binding site" evidence="10">
    <location>
        <position position="84"/>
    </location>
    <ligand>
        <name>glycerol</name>
        <dbReference type="ChEBI" id="CHEBI:17754"/>
    </ligand>
</feature>
<evidence type="ECO:0000259" key="13">
    <source>
        <dbReference type="Pfam" id="PF02782"/>
    </source>
</evidence>
<evidence type="ECO:0000256" key="5">
    <source>
        <dbReference type="ARBA" id="ARBA00022777"/>
    </source>
</evidence>
<feature type="binding site" evidence="10">
    <location>
        <position position="18"/>
    </location>
    <ligand>
        <name>ADP</name>
        <dbReference type="ChEBI" id="CHEBI:456216"/>
    </ligand>
</feature>
<dbReference type="PANTHER" id="PTHR10196:SF69">
    <property type="entry name" value="GLYCEROL KINASE"/>
    <property type="match status" value="1"/>
</dbReference>
<evidence type="ECO:0000256" key="1">
    <source>
        <dbReference type="ARBA" id="ARBA00005190"/>
    </source>
</evidence>
<feature type="binding site" evidence="10">
    <location>
        <position position="269"/>
    </location>
    <ligand>
        <name>ADP</name>
        <dbReference type="ChEBI" id="CHEBI:456216"/>
    </ligand>
</feature>
<comment type="function">
    <text evidence="9 10">Key enzyme in the regulation of glycerol uptake and metabolism. Catalyzes the phosphorylation of glycerol to yield sn-glycerol 3-phosphate.</text>
</comment>
<evidence type="ECO:0000256" key="2">
    <source>
        <dbReference type="ARBA" id="ARBA00009156"/>
    </source>
</evidence>
<evidence type="ECO:0000256" key="8">
    <source>
        <dbReference type="ARBA" id="ARBA00052101"/>
    </source>
</evidence>
<dbReference type="NCBIfam" id="NF000756">
    <property type="entry name" value="PRK00047.1"/>
    <property type="match status" value="1"/>
</dbReference>
<dbReference type="FunFam" id="3.30.420.40:FF:000008">
    <property type="entry name" value="Glycerol kinase"/>
    <property type="match status" value="1"/>
</dbReference>
<keyword evidence="3 10" id="KW-0808">Transferase</keyword>
<evidence type="ECO:0000259" key="12">
    <source>
        <dbReference type="Pfam" id="PF00370"/>
    </source>
</evidence>
<dbReference type="RefSeq" id="WP_036433993.1">
    <property type="nucleotide sequence ID" value="NZ_LR215039.1"/>
</dbReference>
<feature type="domain" description="Carbohydrate kinase FGGY C-terminal" evidence="13">
    <location>
        <begin position="264"/>
        <end position="455"/>
    </location>
</feature>
<dbReference type="InterPro" id="IPR000577">
    <property type="entry name" value="Carb_kinase_FGGY"/>
</dbReference>
<dbReference type="UniPathway" id="UPA00618">
    <property type="reaction ID" value="UER00672"/>
</dbReference>
<dbReference type="GO" id="GO:0019563">
    <property type="term" value="P:glycerol catabolic process"/>
    <property type="evidence" value="ECO:0007669"/>
    <property type="project" value="UniProtKB-UniRule"/>
</dbReference>
<feature type="binding site" evidence="10">
    <location>
        <position position="85"/>
    </location>
    <ligand>
        <name>glycerol</name>
        <dbReference type="ChEBI" id="CHEBI:17754"/>
    </ligand>
</feature>
<keyword evidence="6 10" id="KW-0319">Glycerol metabolism</keyword>
<dbReference type="InterPro" id="IPR018483">
    <property type="entry name" value="Carb_kinase_FGGY_CS"/>
</dbReference>
<evidence type="ECO:0000313" key="15">
    <source>
        <dbReference type="Proteomes" id="UP000289497"/>
    </source>
</evidence>
<dbReference type="Gene3D" id="3.30.420.40">
    <property type="match status" value="2"/>
</dbReference>
<dbReference type="KEGG" id="mcou:NCTC10179_00234"/>
<keyword evidence="7 10" id="KW-0067">ATP-binding</keyword>
<dbReference type="EC" id="2.7.1.30" evidence="10"/>
<organism evidence="14 15">
    <name type="scientific">Mycoplasmopsis columboralis</name>
    <dbReference type="NCBI Taxonomy" id="171282"/>
    <lineage>
        <taxon>Bacteria</taxon>
        <taxon>Bacillati</taxon>
        <taxon>Mycoplasmatota</taxon>
        <taxon>Mycoplasmoidales</taxon>
        <taxon>Metamycoplasmataceae</taxon>
        <taxon>Mycoplasmopsis</taxon>
    </lineage>
</organism>
<dbReference type="SUPFAM" id="SSF53067">
    <property type="entry name" value="Actin-like ATPase domain"/>
    <property type="match status" value="2"/>
</dbReference>
<gene>
    <name evidence="10 14" type="primary">glpK</name>
    <name evidence="14" type="ORF">NCTC10179_00234</name>
</gene>
<dbReference type="Pfam" id="PF00370">
    <property type="entry name" value="FGGY_N"/>
    <property type="match status" value="1"/>
</dbReference>
<dbReference type="GO" id="GO:0004370">
    <property type="term" value="F:glycerol kinase activity"/>
    <property type="evidence" value="ECO:0007669"/>
    <property type="project" value="UniProtKB-UniRule"/>
</dbReference>
<dbReference type="NCBIfam" id="TIGR01311">
    <property type="entry name" value="glycerol_kin"/>
    <property type="match status" value="1"/>
</dbReference>
<feature type="binding site" evidence="10">
    <location>
        <position position="247"/>
    </location>
    <ligand>
        <name>glycerol</name>
        <dbReference type="ChEBI" id="CHEBI:17754"/>
    </ligand>
</feature>
<proteinExistence type="inferred from homology"/>
<keyword evidence="5 10" id="KW-0418">Kinase</keyword>
<dbReference type="Pfam" id="PF02782">
    <property type="entry name" value="FGGY_C"/>
    <property type="match status" value="1"/>
</dbReference>
<dbReference type="PROSITE" id="PS00445">
    <property type="entry name" value="FGGY_KINASES_2"/>
    <property type="match status" value="1"/>
</dbReference>
<dbReference type="InterPro" id="IPR043129">
    <property type="entry name" value="ATPase_NBD"/>
</dbReference>
<evidence type="ECO:0000256" key="3">
    <source>
        <dbReference type="ARBA" id="ARBA00022679"/>
    </source>
</evidence>
<evidence type="ECO:0000256" key="7">
    <source>
        <dbReference type="ARBA" id="ARBA00022840"/>
    </source>
</evidence>
<keyword evidence="15" id="KW-1185">Reference proteome</keyword>
<feature type="binding site" evidence="10">
    <location>
        <position position="248"/>
    </location>
    <ligand>
        <name>glycerol</name>
        <dbReference type="ChEBI" id="CHEBI:17754"/>
    </ligand>
</feature>
<feature type="binding site" evidence="10">
    <location>
        <position position="313"/>
    </location>
    <ligand>
        <name>ATP</name>
        <dbReference type="ChEBI" id="CHEBI:30616"/>
    </ligand>
</feature>
<keyword evidence="4 10" id="KW-0547">Nucleotide-binding</keyword>
<comment type="caution">
    <text evidence="10">Lacks conserved residue(s) required for the propagation of feature annotation.</text>
</comment>
<dbReference type="CDD" id="cd07786">
    <property type="entry name" value="FGGY_EcGK_like"/>
    <property type="match status" value="1"/>
</dbReference>
<dbReference type="HAMAP" id="MF_00186">
    <property type="entry name" value="Glycerol_kin"/>
    <property type="match status" value="1"/>
</dbReference>
<comment type="catalytic activity">
    <reaction evidence="8 10">
        <text>glycerol + ATP = sn-glycerol 3-phosphate + ADP + H(+)</text>
        <dbReference type="Rhea" id="RHEA:21644"/>
        <dbReference type="ChEBI" id="CHEBI:15378"/>
        <dbReference type="ChEBI" id="CHEBI:17754"/>
        <dbReference type="ChEBI" id="CHEBI:30616"/>
        <dbReference type="ChEBI" id="CHEBI:57597"/>
        <dbReference type="ChEBI" id="CHEBI:456216"/>
        <dbReference type="EC" id="2.7.1.30"/>
    </reaction>
</comment>
<evidence type="ECO:0000256" key="10">
    <source>
        <dbReference type="HAMAP-Rule" id="MF_00186"/>
    </source>
</evidence>
<feature type="binding site" evidence="10">
    <location>
        <position position="317"/>
    </location>
    <ligand>
        <name>ATP</name>
        <dbReference type="ChEBI" id="CHEBI:30616"/>
    </ligand>
</feature>
<feature type="binding site" evidence="10">
    <location>
        <position position="247"/>
    </location>
    <ligand>
        <name>sn-glycerol 3-phosphate</name>
        <dbReference type="ChEBI" id="CHEBI:57597"/>
    </ligand>
</feature>